<evidence type="ECO:0000256" key="1">
    <source>
        <dbReference type="SAM" id="SignalP"/>
    </source>
</evidence>
<dbReference type="AlphaFoldDB" id="A0A5B9QXG7"/>
<sequence precursor="true">MGTHAGFKLKQTLWLTLLMLLSSLTGWAQSDSGALQDAEQALHADHLGAGSYAQRQQATRWMWSERTATREEVERAARDPDPEIASRARWILQRWQQGLLPDTPPDVLRRLAGSEGIDRLEGLLDAGLFRSVIVAVEQAAGTAQGPQLRSEVSDSLRRRFAFYVRTAEESNQLDAFCDLLDAATESPALAVARAELLTRLGFDLRQRGELPASARRWSELQRTRTTVLIRATLGDVDEALQAAQAANQQDMVRACHLLLGNWQELIGESQREAESAAAGSLEAYRNWSDLLIAAHRANRQPLAELAVQQLADEDQLGNDPLAIELRWRCLLIHGYVDEALQLLRPSNPVDAAEVLSYLGRFDEAFEVLGIDADDPEPGSRALLRQARQEVADTTDRQRPSAVGTPSLERLLMAGKLWLRVGEHIRGHQVFEEVASWNFAEDRNERARHQAVVALWQMGHSERAIELAAADHTSTIAPVILYDMIRWIAGRDEQQAKALAAVWEGLLQIDPERPASERLQLVARLQRGEIPWENDADSHFQKLFDRLHGGKPTVHRVNGRLVVTGRGYANTALGDFFSRLGQTDYARRIYLLRSAAGDSTADLQLAKLELATGSASEALKIYQRIWARHSGLSAQPHEVNTADADLVAALKAVIGEVIAIERSGDDIEAEKRRRLLQLMLSGSSASARKDFCDYLVDIGEQELAKETLEHLLRYTAFGADETLDFGRIALGYGSLLEEEQPQEAARWRDLALSGTLETMAYYARGYLILPAQHQALRALAAAKRQERSSVAEHLNRSLRLYPMNINMAEDLLGKLRELGMVDEADQALAKIFEVGRRHLEQFPNDAEDANNLAWVAALSNQRLDEALELSRRACFLHPDSASYRDTMAEVLYRQGRVEEALVLERHCLLDEPGLWHLHEQIARFEAGE</sequence>
<keyword evidence="3" id="KW-1185">Reference proteome</keyword>
<evidence type="ECO:0000313" key="3">
    <source>
        <dbReference type="Proteomes" id="UP000325286"/>
    </source>
</evidence>
<reference evidence="2 3" key="1">
    <citation type="submission" date="2019-08" db="EMBL/GenBank/DDBJ databases">
        <title>Deep-cultivation of Planctomycetes and their phenomic and genomic characterization uncovers novel biology.</title>
        <authorList>
            <person name="Wiegand S."/>
            <person name="Jogler M."/>
            <person name="Boedeker C."/>
            <person name="Pinto D."/>
            <person name="Vollmers J."/>
            <person name="Rivas-Marin E."/>
            <person name="Kohn T."/>
            <person name="Peeters S.H."/>
            <person name="Heuer A."/>
            <person name="Rast P."/>
            <person name="Oberbeckmann S."/>
            <person name="Bunk B."/>
            <person name="Jeske O."/>
            <person name="Meyerdierks A."/>
            <person name="Storesund J.E."/>
            <person name="Kallscheuer N."/>
            <person name="Luecker S."/>
            <person name="Lage O.M."/>
            <person name="Pohl T."/>
            <person name="Merkel B.J."/>
            <person name="Hornburger P."/>
            <person name="Mueller R.-W."/>
            <person name="Bruemmer F."/>
            <person name="Labrenz M."/>
            <person name="Spormann A.M."/>
            <person name="Op den Camp H."/>
            <person name="Overmann J."/>
            <person name="Amann R."/>
            <person name="Jetten M.S.M."/>
            <person name="Mascher T."/>
            <person name="Medema M.H."/>
            <person name="Devos D.P."/>
            <person name="Kaster A.-K."/>
            <person name="Ovreas L."/>
            <person name="Rohde M."/>
            <person name="Galperin M.Y."/>
            <person name="Jogler C."/>
        </authorList>
    </citation>
    <scope>NUCLEOTIDE SEQUENCE [LARGE SCALE GENOMIC DNA]</scope>
    <source>
        <strain evidence="2 3">UC8</strain>
    </source>
</reference>
<dbReference type="Proteomes" id="UP000325286">
    <property type="component" value="Chromosome"/>
</dbReference>
<protein>
    <recommendedName>
        <fullName evidence="4">Tetratricopeptide repeat protein</fullName>
    </recommendedName>
</protein>
<name>A0A5B9QXG7_9BACT</name>
<accession>A0A5B9QXG7</accession>
<dbReference type="EMBL" id="CP042914">
    <property type="protein sequence ID" value="QEG42702.1"/>
    <property type="molecule type" value="Genomic_DNA"/>
</dbReference>
<evidence type="ECO:0008006" key="4">
    <source>
        <dbReference type="Google" id="ProtNLM"/>
    </source>
</evidence>
<dbReference type="SUPFAM" id="SSF48452">
    <property type="entry name" value="TPR-like"/>
    <property type="match status" value="1"/>
</dbReference>
<feature type="chain" id="PRO_5023053227" description="Tetratricopeptide repeat protein" evidence="1">
    <location>
        <begin position="29"/>
        <end position="927"/>
    </location>
</feature>
<organism evidence="2 3">
    <name type="scientific">Roseimaritima ulvae</name>
    <dbReference type="NCBI Taxonomy" id="980254"/>
    <lineage>
        <taxon>Bacteria</taxon>
        <taxon>Pseudomonadati</taxon>
        <taxon>Planctomycetota</taxon>
        <taxon>Planctomycetia</taxon>
        <taxon>Pirellulales</taxon>
        <taxon>Pirellulaceae</taxon>
        <taxon>Roseimaritima</taxon>
    </lineage>
</organism>
<feature type="signal peptide" evidence="1">
    <location>
        <begin position="1"/>
        <end position="28"/>
    </location>
</feature>
<proteinExistence type="predicted"/>
<dbReference type="InterPro" id="IPR011990">
    <property type="entry name" value="TPR-like_helical_dom_sf"/>
</dbReference>
<gene>
    <name evidence="2" type="ORF">UC8_47440</name>
</gene>
<dbReference type="Gene3D" id="1.25.40.10">
    <property type="entry name" value="Tetratricopeptide repeat domain"/>
    <property type="match status" value="1"/>
</dbReference>
<dbReference type="KEGG" id="rul:UC8_47440"/>
<keyword evidence="1" id="KW-0732">Signal</keyword>
<evidence type="ECO:0000313" key="2">
    <source>
        <dbReference type="EMBL" id="QEG42702.1"/>
    </source>
</evidence>
<dbReference type="OrthoDB" id="222645at2"/>
<dbReference type="RefSeq" id="WP_068137723.1">
    <property type="nucleotide sequence ID" value="NZ_CP042914.1"/>
</dbReference>